<reference evidence="2 3" key="1">
    <citation type="submission" date="2023-12" db="EMBL/GenBank/DDBJ databases">
        <title>Denitrificimonas halotolerans sp. nov.,a novel species isolated from landfill leachate.</title>
        <authorList>
            <person name="Wang S."/>
        </authorList>
    </citation>
    <scope>NUCLEOTIDE SEQUENCE [LARGE SCALE GENOMIC DNA]</scope>
    <source>
        <strain evidence="2 3">JX-1</strain>
    </source>
</reference>
<gene>
    <name evidence="2" type="ORF">TOI97_03115</name>
</gene>
<dbReference type="PANTHER" id="PTHR13696">
    <property type="entry name" value="P-LOOP CONTAINING NUCLEOSIDE TRIPHOSPHATE HYDROLASE"/>
    <property type="match status" value="1"/>
</dbReference>
<name>A0ABU5GNK4_9GAMM</name>
<dbReference type="Proteomes" id="UP001294570">
    <property type="component" value="Unassembled WGS sequence"/>
</dbReference>
<dbReference type="InterPro" id="IPR025669">
    <property type="entry name" value="AAA_dom"/>
</dbReference>
<keyword evidence="3" id="KW-1185">Reference proteome</keyword>
<dbReference type="RefSeq" id="WP_321552661.1">
    <property type="nucleotide sequence ID" value="NZ_JAXIVU010000002.1"/>
</dbReference>
<dbReference type="EMBL" id="JAXIVU010000002">
    <property type="protein sequence ID" value="MDY7218572.1"/>
    <property type="molecule type" value="Genomic_DNA"/>
</dbReference>
<dbReference type="PANTHER" id="PTHR13696:SF99">
    <property type="entry name" value="COBYRINIC ACID AC-DIAMIDE SYNTHASE"/>
    <property type="match status" value="1"/>
</dbReference>
<dbReference type="InterPro" id="IPR027417">
    <property type="entry name" value="P-loop_NTPase"/>
</dbReference>
<dbReference type="SUPFAM" id="SSF52540">
    <property type="entry name" value="P-loop containing nucleoside triphosphate hydrolases"/>
    <property type="match status" value="1"/>
</dbReference>
<organism evidence="2 3">
    <name type="scientific">Denitrificimonas halotolerans</name>
    <dbReference type="NCBI Taxonomy" id="3098930"/>
    <lineage>
        <taxon>Bacteria</taxon>
        <taxon>Pseudomonadati</taxon>
        <taxon>Pseudomonadota</taxon>
        <taxon>Gammaproteobacteria</taxon>
        <taxon>Pseudomonadales</taxon>
        <taxon>Pseudomonadaceae</taxon>
        <taxon>Denitrificimonas</taxon>
    </lineage>
</organism>
<dbReference type="Pfam" id="PF13614">
    <property type="entry name" value="AAA_31"/>
    <property type="match status" value="1"/>
</dbReference>
<feature type="domain" description="AAA" evidence="1">
    <location>
        <begin position="1"/>
        <end position="154"/>
    </location>
</feature>
<evidence type="ECO:0000313" key="2">
    <source>
        <dbReference type="EMBL" id="MDY7218572.1"/>
    </source>
</evidence>
<evidence type="ECO:0000259" key="1">
    <source>
        <dbReference type="Pfam" id="PF13614"/>
    </source>
</evidence>
<dbReference type="Gene3D" id="3.40.50.300">
    <property type="entry name" value="P-loop containing nucleotide triphosphate hydrolases"/>
    <property type="match status" value="1"/>
</dbReference>
<dbReference type="CDD" id="cd02042">
    <property type="entry name" value="ParAB_family"/>
    <property type="match status" value="1"/>
</dbReference>
<comment type="caution">
    <text evidence="2">The sequence shown here is derived from an EMBL/GenBank/DDBJ whole genome shotgun (WGS) entry which is preliminary data.</text>
</comment>
<dbReference type="InterPro" id="IPR050678">
    <property type="entry name" value="DNA_Partitioning_ATPase"/>
</dbReference>
<proteinExistence type="predicted"/>
<protein>
    <submittedName>
        <fullName evidence="2">ParA family protein</fullName>
    </submittedName>
</protein>
<accession>A0ABU5GNK4</accession>
<sequence>MKKVAVISTKGGVGKTTTAVNLAGIAADAGKRVLLLDLDIQPTLSSYFHLEAEADGGIFQLVGFNETRHSEIISGTSIPNLHVIKSNDDQGQLNSLLLNAADGRLRLLRLLEAFKDDYDLVVMDTQGARSVTLEMALLAADTAISPIIPELLAAREFRRGTIALFDELSSYQYMGIQLPELQVFINRADAVTTDARLITENLHSTFDGDSGIRVLDTSVPNLASYRRAASLSMPAHRIETRKPSGRKAPSALETMTALAIEVFPEWADDFQQLTPEKVSSIFDTSTFTQFETEEGSND</sequence>
<evidence type="ECO:0000313" key="3">
    <source>
        <dbReference type="Proteomes" id="UP001294570"/>
    </source>
</evidence>